<sequence>MEVILTEKFSMKHPVFPVSFVKPCHQTGLDNFPSRNNSQNPLDMEEVENSPGQVKNIIKARKLRLNGKDHRNYLVRLKNQTFDQDKWLEEDVIPNGEIHLRRFRDSRRA</sequence>
<protein>
    <recommendedName>
        <fullName evidence="4">Chromo domain-containing protein</fullName>
    </recommendedName>
</protein>
<dbReference type="AlphaFoldDB" id="A0A9Q3IMW9"/>
<accession>A0A9Q3IMW9</accession>
<evidence type="ECO:0000313" key="2">
    <source>
        <dbReference type="EMBL" id="MBW0545529.1"/>
    </source>
</evidence>
<organism evidence="2 3">
    <name type="scientific">Austropuccinia psidii MF-1</name>
    <dbReference type="NCBI Taxonomy" id="1389203"/>
    <lineage>
        <taxon>Eukaryota</taxon>
        <taxon>Fungi</taxon>
        <taxon>Dikarya</taxon>
        <taxon>Basidiomycota</taxon>
        <taxon>Pucciniomycotina</taxon>
        <taxon>Pucciniomycetes</taxon>
        <taxon>Pucciniales</taxon>
        <taxon>Sphaerophragmiaceae</taxon>
        <taxon>Austropuccinia</taxon>
    </lineage>
</organism>
<reference evidence="2" key="1">
    <citation type="submission" date="2021-03" db="EMBL/GenBank/DDBJ databases">
        <title>Draft genome sequence of rust myrtle Austropuccinia psidii MF-1, a brazilian biotype.</title>
        <authorList>
            <person name="Quecine M.C."/>
            <person name="Pachon D.M.R."/>
            <person name="Bonatelli M.L."/>
            <person name="Correr F.H."/>
            <person name="Franceschini L.M."/>
            <person name="Leite T.F."/>
            <person name="Margarido G.R.A."/>
            <person name="Almeida C.A."/>
            <person name="Ferrarezi J.A."/>
            <person name="Labate C.A."/>
        </authorList>
    </citation>
    <scope>NUCLEOTIDE SEQUENCE</scope>
    <source>
        <strain evidence="2">MF-1</strain>
    </source>
</reference>
<name>A0A9Q3IMW9_9BASI</name>
<proteinExistence type="predicted"/>
<dbReference type="SUPFAM" id="SSF54160">
    <property type="entry name" value="Chromo domain-like"/>
    <property type="match status" value="1"/>
</dbReference>
<comment type="caution">
    <text evidence="2">The sequence shown here is derived from an EMBL/GenBank/DDBJ whole genome shotgun (WGS) entry which is preliminary data.</text>
</comment>
<dbReference type="EMBL" id="AVOT02050448">
    <property type="protein sequence ID" value="MBW0545529.1"/>
    <property type="molecule type" value="Genomic_DNA"/>
</dbReference>
<gene>
    <name evidence="2" type="ORF">O181_085244</name>
</gene>
<feature type="region of interest" description="Disordered" evidence="1">
    <location>
        <begin position="30"/>
        <end position="50"/>
    </location>
</feature>
<evidence type="ECO:0000256" key="1">
    <source>
        <dbReference type="SAM" id="MobiDB-lite"/>
    </source>
</evidence>
<keyword evidence="3" id="KW-1185">Reference proteome</keyword>
<dbReference type="Proteomes" id="UP000765509">
    <property type="component" value="Unassembled WGS sequence"/>
</dbReference>
<evidence type="ECO:0008006" key="4">
    <source>
        <dbReference type="Google" id="ProtNLM"/>
    </source>
</evidence>
<evidence type="ECO:0000313" key="3">
    <source>
        <dbReference type="Proteomes" id="UP000765509"/>
    </source>
</evidence>
<dbReference type="InterPro" id="IPR016197">
    <property type="entry name" value="Chromo-like_dom_sf"/>
</dbReference>